<dbReference type="EMBL" id="JASBNA010000004">
    <property type="protein sequence ID" value="KAK7692555.1"/>
    <property type="molecule type" value="Genomic_DNA"/>
</dbReference>
<proteinExistence type="predicted"/>
<accession>A0AAW0GN86</accession>
<gene>
    <name evidence="2" type="ORF">QCA50_004185</name>
</gene>
<dbReference type="Proteomes" id="UP001385951">
    <property type="component" value="Unassembled WGS sequence"/>
</dbReference>
<sequence length="308" mass="35033">MTKLDSEDEPETIGSLRDVIGDFSQDKLSDLNTVQSTRLSDFLGSPFAIRLGCTVGAIGLVGCYSLKYFVRPSNLRVKRLWLGSLFSMATYNCFSADIEGRLIAKRIENPPLQSLYAYGTRCRLGTAAIKFPPTNPEVIAFYRAMRKGLELDDTVTKRIANSLRELWYNEFHWVLSWHMIHHSVLKHLTRDQQLTPLEIDICLSHLATCISDGNDSITTSGRAIRTTAGLAFDTSVCLRLFSNRLWLSRVSSICGLSSCAVWLTLEYLRYYYLYFDTYKIHNTDLVSRIMDDVEGNDARWMHRALGID</sequence>
<reference evidence="2 3" key="1">
    <citation type="submission" date="2022-09" db="EMBL/GenBank/DDBJ databases">
        <authorList>
            <person name="Palmer J.M."/>
        </authorList>
    </citation>
    <scope>NUCLEOTIDE SEQUENCE [LARGE SCALE GENOMIC DNA]</scope>
    <source>
        <strain evidence="2 3">DSM 7382</strain>
    </source>
</reference>
<keyword evidence="3" id="KW-1185">Reference proteome</keyword>
<protein>
    <submittedName>
        <fullName evidence="2">Uncharacterized protein</fullName>
    </submittedName>
</protein>
<name>A0AAW0GN86_9APHY</name>
<evidence type="ECO:0000256" key="1">
    <source>
        <dbReference type="SAM" id="Phobius"/>
    </source>
</evidence>
<comment type="caution">
    <text evidence="2">The sequence shown here is derived from an EMBL/GenBank/DDBJ whole genome shotgun (WGS) entry which is preliminary data.</text>
</comment>
<evidence type="ECO:0000313" key="2">
    <source>
        <dbReference type="EMBL" id="KAK7692555.1"/>
    </source>
</evidence>
<keyword evidence="1" id="KW-0812">Transmembrane</keyword>
<feature type="transmembrane region" description="Helical" evidence="1">
    <location>
        <begin position="47"/>
        <end position="70"/>
    </location>
</feature>
<dbReference type="AlphaFoldDB" id="A0AAW0GN86"/>
<keyword evidence="1" id="KW-1133">Transmembrane helix</keyword>
<organism evidence="2 3">
    <name type="scientific">Cerrena zonata</name>
    <dbReference type="NCBI Taxonomy" id="2478898"/>
    <lineage>
        <taxon>Eukaryota</taxon>
        <taxon>Fungi</taxon>
        <taxon>Dikarya</taxon>
        <taxon>Basidiomycota</taxon>
        <taxon>Agaricomycotina</taxon>
        <taxon>Agaricomycetes</taxon>
        <taxon>Polyporales</taxon>
        <taxon>Cerrenaceae</taxon>
        <taxon>Cerrena</taxon>
    </lineage>
</organism>
<keyword evidence="1" id="KW-0472">Membrane</keyword>
<evidence type="ECO:0000313" key="3">
    <source>
        <dbReference type="Proteomes" id="UP001385951"/>
    </source>
</evidence>